<name>A0ABS0N3H2_9SPHN</name>
<evidence type="ECO:0008006" key="3">
    <source>
        <dbReference type="Google" id="ProtNLM"/>
    </source>
</evidence>
<keyword evidence="2" id="KW-1185">Reference proteome</keyword>
<sequence>MRALAKTDASFSISIDPSLDGHADEGWMELLVNGLTFDLTGLAPFPSAEIQHADHYYGLSENFAQLALEAITLMPGPHLTAGGVMFPVVRGLAALAAELVDLPNVQGVVWHPAGAASHPEYFQRGVTSWIEGGPFPGLGLTALVTNADGSMQSDGLSLFTGQELHLPADLAGEGAESAKLALRILNWLVEHGKIEENVSFTGPSGEPMGVEPVEKSGMLRVWRGTP</sequence>
<evidence type="ECO:0000313" key="1">
    <source>
        <dbReference type="EMBL" id="MBH5322515.1"/>
    </source>
</evidence>
<proteinExistence type="predicted"/>
<dbReference type="EMBL" id="JAEANY010000002">
    <property type="protein sequence ID" value="MBH5322515.1"/>
    <property type="molecule type" value="Genomic_DNA"/>
</dbReference>
<protein>
    <recommendedName>
        <fullName evidence="3">DUF4261 domain-containing protein</fullName>
    </recommendedName>
</protein>
<accession>A0ABS0N3H2</accession>
<gene>
    <name evidence="1" type="ORF">I5L03_07950</name>
</gene>
<reference evidence="1 2" key="1">
    <citation type="submission" date="2020-11" db="EMBL/GenBank/DDBJ databases">
        <title>Erythrobacter sediminis sp. nov., a marine bacterium from a tidal flat of Garorim Bay.</title>
        <authorList>
            <person name="Kim D."/>
            <person name="Yoo Y."/>
            <person name="Kim J.-J."/>
        </authorList>
    </citation>
    <scope>NUCLEOTIDE SEQUENCE [LARGE SCALE GENOMIC DNA]</scope>
    <source>
        <strain evidence="1 2">JGD-13</strain>
    </source>
</reference>
<dbReference type="Proteomes" id="UP000602442">
    <property type="component" value="Unassembled WGS sequence"/>
</dbReference>
<organism evidence="1 2">
    <name type="scientific">Aurantiacibacter sediminis</name>
    <dbReference type="NCBI Taxonomy" id="2793064"/>
    <lineage>
        <taxon>Bacteria</taxon>
        <taxon>Pseudomonadati</taxon>
        <taxon>Pseudomonadota</taxon>
        <taxon>Alphaproteobacteria</taxon>
        <taxon>Sphingomonadales</taxon>
        <taxon>Erythrobacteraceae</taxon>
        <taxon>Aurantiacibacter</taxon>
    </lineage>
</organism>
<comment type="caution">
    <text evidence="1">The sequence shown here is derived from an EMBL/GenBank/DDBJ whole genome shotgun (WGS) entry which is preliminary data.</text>
</comment>
<dbReference type="RefSeq" id="WP_197921205.1">
    <property type="nucleotide sequence ID" value="NZ_CAWPTA010000007.1"/>
</dbReference>
<evidence type="ECO:0000313" key="2">
    <source>
        <dbReference type="Proteomes" id="UP000602442"/>
    </source>
</evidence>